<proteinExistence type="predicted"/>
<dbReference type="InParanoid" id="K5W114"/>
<feature type="compositionally biased region" description="Low complexity" evidence="1">
    <location>
        <begin position="246"/>
        <end position="258"/>
    </location>
</feature>
<feature type="chain" id="PRO_5003888918" evidence="3">
    <location>
        <begin position="30"/>
        <end position="551"/>
    </location>
</feature>
<keyword evidence="2" id="KW-0472">Membrane</keyword>
<organism evidence="4 5">
    <name type="scientific">Phanerochaete carnosa (strain HHB-10118-sp)</name>
    <name type="common">White-rot fungus</name>
    <name type="synonym">Peniophora carnosa</name>
    <dbReference type="NCBI Taxonomy" id="650164"/>
    <lineage>
        <taxon>Eukaryota</taxon>
        <taxon>Fungi</taxon>
        <taxon>Dikarya</taxon>
        <taxon>Basidiomycota</taxon>
        <taxon>Agaricomycotina</taxon>
        <taxon>Agaricomycetes</taxon>
        <taxon>Polyporales</taxon>
        <taxon>Phanerochaetaceae</taxon>
        <taxon>Phanerochaete</taxon>
    </lineage>
</organism>
<keyword evidence="5" id="KW-1185">Reference proteome</keyword>
<reference evidence="4 5" key="1">
    <citation type="journal article" date="2012" name="BMC Genomics">
        <title>Comparative genomics of the white-rot fungi, Phanerochaete carnosa and P. chrysosporium, to elucidate the genetic basis of the distinct wood types they colonize.</title>
        <authorList>
            <person name="Suzuki H."/>
            <person name="MacDonald J."/>
            <person name="Syed K."/>
            <person name="Salamov A."/>
            <person name="Hori C."/>
            <person name="Aerts A."/>
            <person name="Henrissat B."/>
            <person name="Wiebenga A."/>
            <person name="vanKuyk P.A."/>
            <person name="Barry K."/>
            <person name="Lindquist E."/>
            <person name="LaButti K."/>
            <person name="Lapidus A."/>
            <person name="Lucas S."/>
            <person name="Coutinho P."/>
            <person name="Gong Y."/>
            <person name="Samejima M."/>
            <person name="Mahadevan R."/>
            <person name="Abou-Zaid M."/>
            <person name="de Vries R.P."/>
            <person name="Igarashi K."/>
            <person name="Yadav J.S."/>
            <person name="Grigoriev I.V."/>
            <person name="Master E.R."/>
        </authorList>
    </citation>
    <scope>NUCLEOTIDE SEQUENCE [LARGE SCALE GENOMIC DNA]</scope>
    <source>
        <strain evidence="4 5">HHB-10118-sp</strain>
    </source>
</reference>
<dbReference type="EMBL" id="JH930475">
    <property type="protein sequence ID" value="EKM52584.1"/>
    <property type="molecule type" value="Genomic_DNA"/>
</dbReference>
<evidence type="ECO:0000313" key="5">
    <source>
        <dbReference type="Proteomes" id="UP000008370"/>
    </source>
</evidence>
<dbReference type="KEGG" id="pco:PHACADRAFT_149364"/>
<evidence type="ECO:0000256" key="3">
    <source>
        <dbReference type="SAM" id="SignalP"/>
    </source>
</evidence>
<name>K5W114_PHACS</name>
<keyword evidence="2" id="KW-0812">Transmembrane</keyword>
<keyword evidence="3" id="KW-0732">Signal</keyword>
<feature type="compositionally biased region" description="Polar residues" evidence="1">
    <location>
        <begin position="236"/>
        <end position="245"/>
    </location>
</feature>
<feature type="region of interest" description="Disordered" evidence="1">
    <location>
        <begin position="236"/>
        <end position="333"/>
    </location>
</feature>
<dbReference type="RefSeq" id="XP_007398926.1">
    <property type="nucleotide sequence ID" value="XM_007398864.1"/>
</dbReference>
<feature type="transmembrane region" description="Helical" evidence="2">
    <location>
        <begin position="45"/>
        <end position="67"/>
    </location>
</feature>
<dbReference type="HOGENOM" id="CLU_494408_0_0_1"/>
<gene>
    <name evidence="4" type="ORF">PHACADRAFT_149364</name>
</gene>
<keyword evidence="2" id="KW-1133">Transmembrane helix</keyword>
<dbReference type="Proteomes" id="UP000008370">
    <property type="component" value="Unassembled WGS sequence"/>
</dbReference>
<feature type="compositionally biased region" description="Low complexity" evidence="1">
    <location>
        <begin position="292"/>
        <end position="326"/>
    </location>
</feature>
<feature type="compositionally biased region" description="Basic residues" evidence="1">
    <location>
        <begin position="282"/>
        <end position="291"/>
    </location>
</feature>
<evidence type="ECO:0000256" key="2">
    <source>
        <dbReference type="SAM" id="Phobius"/>
    </source>
</evidence>
<dbReference type="GeneID" id="18908797"/>
<dbReference type="AlphaFoldDB" id="K5W114"/>
<feature type="signal peptide" evidence="3">
    <location>
        <begin position="1"/>
        <end position="29"/>
    </location>
</feature>
<feature type="region of interest" description="Disordered" evidence="1">
    <location>
        <begin position="187"/>
        <end position="208"/>
    </location>
</feature>
<accession>K5W114</accession>
<protein>
    <submittedName>
        <fullName evidence="4">Uncharacterized protein</fullName>
    </submittedName>
</protein>
<evidence type="ECO:0000313" key="4">
    <source>
        <dbReference type="EMBL" id="EKM52584.1"/>
    </source>
</evidence>
<sequence>MLSSGPAPFLATSSRYVFFFFTLFSCANASPVSRRDTDPNLTPVSAGLLALGLSLPFVVLALLKYLYLKYRRAHTIHHGPRSSPYGEQILSRSSADVLSEKCSSPLVGLGLDASSASAAFAPPSSLAPTMSRSFWRLDRTTFRAASAKANLSFQGYLVGFLGSPAWEARITVRADTVARCMSLVKSTPGSLHPSTFSPRSTLNRHPSMSPNLSPYFTASGFAPSSVSIGSRARATNLGSLNSKGGTVSSSARTRASTTNDGSLAGRSHISDASGPNSGFGSHRSRRSHHRAASASAPVSSRRGSGSMSKGAPSSSSRSNRQSQSSKHASASLNTHTRSLSLSFLEMGTPELGVLSGATKEENFAKAAERALSIVTAAATTSGARGTLTERAPFLYGPSAREVSKLTFDRSRSIEDCSSVHPGSPPCIPLPSPAPGSYPYSLSSRSLFTTTKKSSMTNDIWSSSSMPHILKPTTNRSVNELGENELPAAGARSEVSPYLTPYYFSPRLVSSPISPNPPPHVSPNLGISSNFSVLSPSPTCRKCIVHFASMYT</sequence>
<evidence type="ECO:0000256" key="1">
    <source>
        <dbReference type="SAM" id="MobiDB-lite"/>
    </source>
</evidence>